<evidence type="ECO:0000259" key="3">
    <source>
        <dbReference type="PROSITE" id="PS51459"/>
    </source>
</evidence>
<dbReference type="InterPro" id="IPR003812">
    <property type="entry name" value="Fido"/>
</dbReference>
<evidence type="ECO:0000313" key="4">
    <source>
        <dbReference type="EMBL" id="RAI54641.1"/>
    </source>
</evidence>
<keyword evidence="1" id="KW-0547">Nucleotide-binding</keyword>
<accession>A0A327LV46</accession>
<evidence type="ECO:0000313" key="5">
    <source>
        <dbReference type="Proteomes" id="UP000249065"/>
    </source>
</evidence>
<gene>
    <name evidence="4" type="ORF">DOO78_25525</name>
</gene>
<proteinExistence type="predicted"/>
<dbReference type="Proteomes" id="UP000249065">
    <property type="component" value="Unassembled WGS sequence"/>
</dbReference>
<feature type="binding site" evidence="1">
    <location>
        <begin position="314"/>
        <end position="321"/>
    </location>
    <ligand>
        <name>ATP</name>
        <dbReference type="ChEBI" id="CHEBI:30616"/>
    </ligand>
</feature>
<dbReference type="EMBL" id="QLIX01000043">
    <property type="protein sequence ID" value="RAI54641.1"/>
    <property type="molecule type" value="Genomic_DNA"/>
</dbReference>
<dbReference type="PANTHER" id="PTHR13504">
    <property type="entry name" value="FIDO DOMAIN-CONTAINING PROTEIN DDB_G0283145"/>
    <property type="match status" value="1"/>
</dbReference>
<dbReference type="PROSITE" id="PS51459">
    <property type="entry name" value="FIDO"/>
    <property type="match status" value="1"/>
</dbReference>
<evidence type="ECO:0000256" key="2">
    <source>
        <dbReference type="PIRSR" id="PIRSR640198-3"/>
    </source>
</evidence>
<comment type="caution">
    <text evidence="4">The sequence shown here is derived from an EMBL/GenBank/DDBJ whole genome shotgun (WGS) entry which is preliminary data.</text>
</comment>
<sequence length="479" mass="52686">MWSYDILNSLEFLDESFEGMRSAIQVGGAAQPAAAAAGSLDDVDRLIVAALKAAPDGLTTPQLALALAKAGQKVSQPTLSRRLARLAMGRHVISDRPGRAARHRRDPYHDWFNVPPGKRPKVGYRPELLDGYRPNQTAWFSPEELAKLRSAGGDRHLDGSTYARAIAQKLLVDLSYASSALEGNTYTYLDTQVLIEFGKEAEGKEAEETLMILNHKEAILYLVQNIGEIEVDVREIKSLHALLSRGLMRDETSVGAVRRRVVDITGSAYVPTANPHVLEQQLARVAATASAIEEPFEQSLFLMAFISYLQAFEDVNKRTARLACNIPLLKAGIAPLSFLEMDKTAYVRGLVAFYELGRPDILKEAYIEGYVKSAARYDAYASRDKAAIELEVRRRNDIYGAVRAYVAYSVSEGGRQDPHDFALVHFGDEPEATRRALAARVAEIVASLHEGNHIGYGVPRKLFDEYAGLAELKANGPSA</sequence>
<reference evidence="5" key="1">
    <citation type="submission" date="2018-06" db="EMBL/GenBank/DDBJ databases">
        <authorList>
            <person name="Khan S.A."/>
        </authorList>
    </citation>
    <scope>NUCLEOTIDE SEQUENCE [LARGE SCALE GENOMIC DNA]</scope>
    <source>
        <strain evidence="5">DB-1506</strain>
    </source>
</reference>
<feature type="site" description="Important for autoinhibition of adenylyltransferase activity" evidence="2">
    <location>
        <position position="182"/>
    </location>
</feature>
<protein>
    <recommendedName>
        <fullName evidence="3">Fido domain-containing protein</fullName>
    </recommendedName>
</protein>
<dbReference type="Gene3D" id="1.10.3290.10">
    <property type="entry name" value="Fido-like domain"/>
    <property type="match status" value="1"/>
</dbReference>
<dbReference type="OrthoDB" id="9813719at2"/>
<organism evidence="4 5">
    <name type="scientific">Roseicella frigidaeris</name>
    <dbReference type="NCBI Taxonomy" id="2230885"/>
    <lineage>
        <taxon>Bacteria</taxon>
        <taxon>Pseudomonadati</taxon>
        <taxon>Pseudomonadota</taxon>
        <taxon>Alphaproteobacteria</taxon>
        <taxon>Acetobacterales</taxon>
        <taxon>Roseomonadaceae</taxon>
        <taxon>Roseicella</taxon>
    </lineage>
</organism>
<dbReference type="InterPro" id="IPR040198">
    <property type="entry name" value="Fido_containing"/>
</dbReference>
<dbReference type="AlphaFoldDB" id="A0A327LV46"/>
<name>A0A327LV46_9PROT</name>
<dbReference type="Pfam" id="PF02661">
    <property type="entry name" value="Fic"/>
    <property type="match status" value="1"/>
</dbReference>
<keyword evidence="1" id="KW-0067">ATP-binding</keyword>
<dbReference type="PANTHER" id="PTHR13504:SF38">
    <property type="entry name" value="FIDO DOMAIN-CONTAINING PROTEIN"/>
    <property type="match status" value="1"/>
</dbReference>
<keyword evidence="5" id="KW-1185">Reference proteome</keyword>
<dbReference type="InterPro" id="IPR036597">
    <property type="entry name" value="Fido-like_dom_sf"/>
</dbReference>
<dbReference type="SUPFAM" id="SSF140931">
    <property type="entry name" value="Fic-like"/>
    <property type="match status" value="1"/>
</dbReference>
<feature type="domain" description="Fido" evidence="3">
    <location>
        <begin position="231"/>
        <end position="372"/>
    </location>
</feature>
<evidence type="ECO:0000256" key="1">
    <source>
        <dbReference type="PIRSR" id="PIRSR640198-2"/>
    </source>
</evidence>
<dbReference type="GO" id="GO:0005524">
    <property type="term" value="F:ATP binding"/>
    <property type="evidence" value="ECO:0007669"/>
    <property type="project" value="UniProtKB-KW"/>
</dbReference>